<keyword evidence="2" id="KW-1185">Reference proteome</keyword>
<evidence type="ECO:0000313" key="1">
    <source>
        <dbReference type="EMBL" id="RED45107.1"/>
    </source>
</evidence>
<proteinExistence type="predicted"/>
<dbReference type="OrthoDB" id="127805at2"/>
<name>A0A3D9H6G3_9PROT</name>
<reference evidence="1 2" key="1">
    <citation type="submission" date="2018-07" db="EMBL/GenBank/DDBJ databases">
        <title>Genomic Encyclopedia of Type Strains, Phase III (KMG-III): the genomes of soil and plant-associated and newly described type strains.</title>
        <authorList>
            <person name="Whitman W."/>
        </authorList>
    </citation>
    <scope>NUCLEOTIDE SEQUENCE [LARGE SCALE GENOMIC DNA]</scope>
    <source>
        <strain evidence="1 2">CECT 8488</strain>
    </source>
</reference>
<evidence type="ECO:0008006" key="3">
    <source>
        <dbReference type="Google" id="ProtNLM"/>
    </source>
</evidence>
<dbReference type="RefSeq" id="WP_115938678.1">
    <property type="nucleotide sequence ID" value="NZ_QRDW01000012.1"/>
</dbReference>
<protein>
    <recommendedName>
        <fullName evidence="3">DUF1835 domain-containing protein</fullName>
    </recommendedName>
</protein>
<comment type="caution">
    <text evidence="1">The sequence shown here is derived from an EMBL/GenBank/DDBJ whole genome shotgun (WGS) entry which is preliminary data.</text>
</comment>
<evidence type="ECO:0000313" key="2">
    <source>
        <dbReference type="Proteomes" id="UP000256845"/>
    </source>
</evidence>
<organism evidence="1 2">
    <name type="scientific">Aestuariispira insulae</name>
    <dbReference type="NCBI Taxonomy" id="1461337"/>
    <lineage>
        <taxon>Bacteria</taxon>
        <taxon>Pseudomonadati</taxon>
        <taxon>Pseudomonadota</taxon>
        <taxon>Alphaproteobacteria</taxon>
        <taxon>Rhodospirillales</taxon>
        <taxon>Kiloniellaceae</taxon>
        <taxon>Aestuariispira</taxon>
    </lineage>
</organism>
<dbReference type="EMBL" id="QRDW01000012">
    <property type="protein sequence ID" value="RED45107.1"/>
    <property type="molecule type" value="Genomic_DNA"/>
</dbReference>
<accession>A0A3D9H6G3</accession>
<gene>
    <name evidence="1" type="ORF">DFP90_112100</name>
</gene>
<dbReference type="Proteomes" id="UP000256845">
    <property type="component" value="Unassembled WGS sequence"/>
</dbReference>
<dbReference type="AlphaFoldDB" id="A0A3D9H6G3"/>
<sequence>MNWLHVTNGDGASDLIKHSTVPGDVLPWRDVMHHGPFPADKSLEALAEIRGGYLAGEILDRREVIVGFTLRDAHFQGAGRYDELVLWFEHDLLDQLQLVQILDLISKLGLRDETTVSLICIGEYPGIEPFRGLGQLTLEQAAGLMDQRRTVSESQIALARSAWAAFCGDDPLALQNFLLKADFSPLPYLKPCLERQLQEFPWISDGLTRSERQFLQLVADGTEDPARLFMRNMDFETHLFMGDWQSFVILERLCMAEFPLLTCQPTPFRYPPKDEIELEDFRAQRLLLSDHGRAVLAGQKRAGIKRDDWMGGVHLSGPEAAWQWDPDGQRLIRAGI</sequence>